<dbReference type="Gene3D" id="3.80.10.10">
    <property type="entry name" value="Ribonuclease Inhibitor"/>
    <property type="match status" value="1"/>
</dbReference>
<evidence type="ECO:0000313" key="3">
    <source>
        <dbReference type="Proteomes" id="UP000434172"/>
    </source>
</evidence>
<dbReference type="OrthoDB" id="4834318at2759"/>
<name>A0A8H3W5I4_9PEZI</name>
<feature type="domain" description="F-box" evidence="1">
    <location>
        <begin position="6"/>
        <end position="56"/>
    </location>
</feature>
<dbReference type="Pfam" id="PF12937">
    <property type="entry name" value="F-box-like"/>
    <property type="match status" value="1"/>
</dbReference>
<gene>
    <name evidence="2" type="ORF">GQ607_012497</name>
</gene>
<organism evidence="2 3">
    <name type="scientific">Colletotrichum asianum</name>
    <dbReference type="NCBI Taxonomy" id="702518"/>
    <lineage>
        <taxon>Eukaryota</taxon>
        <taxon>Fungi</taxon>
        <taxon>Dikarya</taxon>
        <taxon>Ascomycota</taxon>
        <taxon>Pezizomycotina</taxon>
        <taxon>Sordariomycetes</taxon>
        <taxon>Hypocreomycetidae</taxon>
        <taxon>Glomerellales</taxon>
        <taxon>Glomerellaceae</taxon>
        <taxon>Colletotrichum</taxon>
        <taxon>Colletotrichum gloeosporioides species complex</taxon>
    </lineage>
</organism>
<dbReference type="Proteomes" id="UP000434172">
    <property type="component" value="Unassembled WGS sequence"/>
</dbReference>
<evidence type="ECO:0000259" key="1">
    <source>
        <dbReference type="Pfam" id="PF12937"/>
    </source>
</evidence>
<dbReference type="InterPro" id="IPR032675">
    <property type="entry name" value="LRR_dom_sf"/>
</dbReference>
<dbReference type="AlphaFoldDB" id="A0A8H3W5I4"/>
<dbReference type="CDD" id="cd09917">
    <property type="entry name" value="F-box_SF"/>
    <property type="match status" value="1"/>
</dbReference>
<sequence>MGELRLDKLPVEILRQICSKIPDIEDDGDYEIGAEPSLLALSHVCRRLRSVAVAELFKFINPQHMYGGPRLTAFIPLLLSFMANPEMAAEVKDISTYPALDLYRGTLDNHMDLVSAAESLGVPVPRALTWEKASVYRVETPEMQEETRGEVAQFLTEMIMAHTPNVRNVYYQRRNKATFFKTLSSVAKTTGSAPLLGKLHDFNIDNLGAADNIQPLSEWAPNLDSLWLETVQGPVSELKFDTVRVLLLTMANLTGLEMKELIRGFPNVKKFWFSWTDDLNTGDREFTLEPRQTAGGSRESTPREMVEALKPLQHQLTELTLHSNGALLQAPKARRDQLLDVVTSFKNFEVLERLDIDGVSLYDPWHHLYDEENAETVRRFGRMLPERLETLDLMDLRRGPVDDDLLAFASHVGQCCPKLRKIRYRRMLSTTDRSEVPPEELEELKELFGRSGVEFEADESGYYKVKSWRR</sequence>
<comment type="caution">
    <text evidence="2">The sequence shown here is derived from an EMBL/GenBank/DDBJ whole genome shotgun (WGS) entry which is preliminary data.</text>
</comment>
<keyword evidence="3" id="KW-1185">Reference proteome</keyword>
<reference evidence="2 3" key="1">
    <citation type="submission" date="2019-12" db="EMBL/GenBank/DDBJ databases">
        <title>A genome sequence resource for the geographically widespread anthracnose pathogen Colletotrichum asianum.</title>
        <authorList>
            <person name="Meng Y."/>
        </authorList>
    </citation>
    <scope>NUCLEOTIDE SEQUENCE [LARGE SCALE GENOMIC DNA]</scope>
    <source>
        <strain evidence="2 3">ICMP 18580</strain>
    </source>
</reference>
<dbReference type="EMBL" id="WOWK01000085">
    <property type="protein sequence ID" value="KAF0320235.1"/>
    <property type="molecule type" value="Genomic_DNA"/>
</dbReference>
<dbReference type="InterPro" id="IPR001810">
    <property type="entry name" value="F-box_dom"/>
</dbReference>
<protein>
    <recommendedName>
        <fullName evidence="1">F-box domain-containing protein</fullName>
    </recommendedName>
</protein>
<accession>A0A8H3W5I4</accession>
<evidence type="ECO:0000313" key="2">
    <source>
        <dbReference type="EMBL" id="KAF0320235.1"/>
    </source>
</evidence>
<proteinExistence type="predicted"/>